<dbReference type="SUPFAM" id="SSF53850">
    <property type="entry name" value="Periplasmic binding protein-like II"/>
    <property type="match status" value="1"/>
</dbReference>
<dbReference type="InterPro" id="IPR018313">
    <property type="entry name" value="SBP_3_CS"/>
</dbReference>
<dbReference type="RefSeq" id="WP_077992814.1">
    <property type="nucleotide sequence ID" value="NZ_NXDM01000033.1"/>
</dbReference>
<evidence type="ECO:0000256" key="2">
    <source>
        <dbReference type="ARBA" id="ARBA00010333"/>
    </source>
</evidence>
<feature type="signal peptide" evidence="5">
    <location>
        <begin position="1"/>
        <end position="27"/>
    </location>
</feature>
<sequence>MHKRHFIAILAAAVGSAALSLALPVSAARADTLSDITSSKTVRIAVPQDFPPFGSVGTDMKPQGYDIDMATLIAEKLGAKLEMVPVTSANRVPYLQTKKVDLVISSLGKNPERAAVIDFSDAYAPYFNGVFAPDDVAIKSLDDLSGKVVGVTRGSIEDLELTKVAPADATIKRYEDNIGTISAFLSGQVVAVVTGNVVAAAILDKNPPRKPELKFLIKNSPCYVGMNKNEPELMAKVNEIIAASKKDGTLDDISMKWLHQPLDKSL</sequence>
<comment type="subcellular location">
    <subcellularLocation>
        <location evidence="1">Periplasm</location>
    </subcellularLocation>
</comment>
<dbReference type="PROSITE" id="PS01039">
    <property type="entry name" value="SBP_BACTERIAL_3"/>
    <property type="match status" value="1"/>
</dbReference>
<keyword evidence="3 5" id="KW-0732">Signal</keyword>
<feature type="domain" description="Solute-binding protein family 3/N-terminal" evidence="6">
    <location>
        <begin position="41"/>
        <end position="261"/>
    </location>
</feature>
<gene>
    <name evidence="7" type="ORF">CPT34_27095</name>
</gene>
<comment type="similarity">
    <text evidence="2 4">Belongs to the bacterial solute-binding protein 3 family.</text>
</comment>
<dbReference type="PANTHER" id="PTHR35936:SF37">
    <property type="entry name" value="AMINO ACID ABC TRANSPORTER SUBSTRATE-BINDING PROTEIN"/>
    <property type="match status" value="1"/>
</dbReference>
<dbReference type="Gene3D" id="3.40.190.10">
    <property type="entry name" value="Periplasmic binding protein-like II"/>
    <property type="match status" value="2"/>
</dbReference>
<dbReference type="CDD" id="cd01072">
    <property type="entry name" value="PBP2_SMa0082_like"/>
    <property type="match status" value="1"/>
</dbReference>
<organism evidence="7 8">
    <name type="scientific">Rhizobium sophoriradicis</name>
    <dbReference type="NCBI Taxonomy" id="1535245"/>
    <lineage>
        <taxon>Bacteria</taxon>
        <taxon>Pseudomonadati</taxon>
        <taxon>Pseudomonadota</taxon>
        <taxon>Alphaproteobacteria</taxon>
        <taxon>Hyphomicrobiales</taxon>
        <taxon>Rhizobiaceae</taxon>
        <taxon>Rhizobium/Agrobacterium group</taxon>
        <taxon>Rhizobium</taxon>
    </lineage>
</organism>
<dbReference type="EMBL" id="NXDM01000033">
    <property type="protein sequence ID" value="PCK78042.1"/>
    <property type="molecule type" value="Genomic_DNA"/>
</dbReference>
<dbReference type="AlphaFoldDB" id="A0A2A5KM21"/>
<name>A0A2A5KM21_9HYPH</name>
<evidence type="ECO:0000259" key="6">
    <source>
        <dbReference type="SMART" id="SM00062"/>
    </source>
</evidence>
<dbReference type="PANTHER" id="PTHR35936">
    <property type="entry name" value="MEMBRANE-BOUND LYTIC MUREIN TRANSGLYCOSYLASE F"/>
    <property type="match status" value="1"/>
</dbReference>
<evidence type="ECO:0000256" key="3">
    <source>
        <dbReference type="ARBA" id="ARBA00022729"/>
    </source>
</evidence>
<evidence type="ECO:0000256" key="5">
    <source>
        <dbReference type="SAM" id="SignalP"/>
    </source>
</evidence>
<comment type="caution">
    <text evidence="7">The sequence shown here is derived from an EMBL/GenBank/DDBJ whole genome shotgun (WGS) entry which is preliminary data.</text>
</comment>
<keyword evidence="8" id="KW-1185">Reference proteome</keyword>
<dbReference type="Pfam" id="PF00497">
    <property type="entry name" value="SBP_bac_3"/>
    <property type="match status" value="1"/>
</dbReference>
<accession>A0A2A5KM21</accession>
<dbReference type="SMART" id="SM00062">
    <property type="entry name" value="PBPb"/>
    <property type="match status" value="1"/>
</dbReference>
<evidence type="ECO:0000313" key="8">
    <source>
        <dbReference type="Proteomes" id="UP000218807"/>
    </source>
</evidence>
<dbReference type="GO" id="GO:0042597">
    <property type="term" value="C:periplasmic space"/>
    <property type="evidence" value="ECO:0007669"/>
    <property type="project" value="UniProtKB-SubCell"/>
</dbReference>
<dbReference type="InterPro" id="IPR001638">
    <property type="entry name" value="Solute-binding_3/MltF_N"/>
</dbReference>
<protein>
    <submittedName>
        <fullName evidence="7">Amino acid ABC transporter substrate-binding protein</fullName>
    </submittedName>
</protein>
<dbReference type="Proteomes" id="UP000218807">
    <property type="component" value="Unassembled WGS sequence"/>
</dbReference>
<proteinExistence type="inferred from homology"/>
<reference evidence="7 8" key="1">
    <citation type="submission" date="2017-09" db="EMBL/GenBank/DDBJ databases">
        <title>Comparative genomics of rhizobia isolated from Phaseolus vulgaris in China.</title>
        <authorList>
            <person name="Tong W."/>
        </authorList>
    </citation>
    <scope>NUCLEOTIDE SEQUENCE [LARGE SCALE GENOMIC DNA]</scope>
    <source>
        <strain evidence="7 8">L101</strain>
    </source>
</reference>
<feature type="chain" id="PRO_5043153855" evidence="5">
    <location>
        <begin position="28"/>
        <end position="266"/>
    </location>
</feature>
<evidence type="ECO:0000313" key="7">
    <source>
        <dbReference type="EMBL" id="PCK78042.1"/>
    </source>
</evidence>
<evidence type="ECO:0000256" key="1">
    <source>
        <dbReference type="ARBA" id="ARBA00004418"/>
    </source>
</evidence>
<evidence type="ECO:0000256" key="4">
    <source>
        <dbReference type="RuleBase" id="RU003744"/>
    </source>
</evidence>